<reference evidence="1 2" key="1">
    <citation type="submission" date="2020-10" db="EMBL/GenBank/DDBJ databases">
        <authorList>
            <person name="Castelo-Branco R."/>
            <person name="Eusebio N."/>
            <person name="Adriana R."/>
            <person name="Vieira A."/>
            <person name="Brugerolle De Fraissinette N."/>
            <person name="Rezende De Castro R."/>
            <person name="Schneider M.P."/>
            <person name="Vasconcelos V."/>
            <person name="Leao P.N."/>
        </authorList>
    </citation>
    <scope>NUCLEOTIDE SEQUENCE [LARGE SCALE GENOMIC DNA]</scope>
    <source>
        <strain evidence="1 2">LEGE 00250</strain>
    </source>
</reference>
<organism evidence="1 2">
    <name type="scientific">Sphaerospermopsis aphanizomenoides LEGE 00250</name>
    <dbReference type="NCBI Taxonomy" id="2777972"/>
    <lineage>
        <taxon>Bacteria</taxon>
        <taxon>Bacillati</taxon>
        <taxon>Cyanobacteriota</taxon>
        <taxon>Cyanophyceae</taxon>
        <taxon>Nostocales</taxon>
        <taxon>Aphanizomenonaceae</taxon>
        <taxon>Sphaerospermopsis</taxon>
        <taxon>Sphaerospermopsis aphanizomenoides</taxon>
    </lineage>
</organism>
<dbReference type="EMBL" id="JADEWB010000086">
    <property type="protein sequence ID" value="MBE9237267.1"/>
    <property type="molecule type" value="Genomic_DNA"/>
</dbReference>
<dbReference type="SUPFAM" id="SSF47413">
    <property type="entry name" value="lambda repressor-like DNA-binding domains"/>
    <property type="match status" value="1"/>
</dbReference>
<dbReference type="Proteomes" id="UP000606776">
    <property type="component" value="Unassembled WGS sequence"/>
</dbReference>
<protein>
    <submittedName>
        <fullName evidence="1">Transcriptional regulator</fullName>
    </submittedName>
</protein>
<sequence>MTLTFNRESYAALLAKYQPKVITTEAENENAIAIVEDLEHRSHLTPEEKALLELLVTLISKFEEENYPIPQGTPHSMLLHLMEAQNVTQEDLFAVVGSPNIVYEIIDNQLPINKNQAQALADFFDVDVELLLTNPQ</sequence>
<comment type="caution">
    <text evidence="1">The sequence shown here is derived from an EMBL/GenBank/DDBJ whole genome shotgun (WGS) entry which is preliminary data.</text>
</comment>
<dbReference type="InterPro" id="IPR010982">
    <property type="entry name" value="Lambda_DNA-bd_dom_sf"/>
</dbReference>
<keyword evidence="2" id="KW-1185">Reference proteome</keyword>
<proteinExistence type="predicted"/>
<accession>A0ABR9VGM8</accession>
<dbReference type="RefSeq" id="WP_096571631.1">
    <property type="nucleotide sequence ID" value="NZ_JADEWB010000086.1"/>
</dbReference>
<gene>
    <name evidence="1" type="ORF">IQ227_14825</name>
</gene>
<name>A0ABR9VGM8_9CYAN</name>
<evidence type="ECO:0000313" key="1">
    <source>
        <dbReference type="EMBL" id="MBE9237267.1"/>
    </source>
</evidence>
<evidence type="ECO:0000313" key="2">
    <source>
        <dbReference type="Proteomes" id="UP000606776"/>
    </source>
</evidence>